<accession>A0A388T2Z3</accession>
<protein>
    <submittedName>
        <fullName evidence="2">Macrolide 2'-phosphotransferase</fullName>
    </submittedName>
</protein>
<evidence type="ECO:0000313" key="3">
    <source>
        <dbReference type="Proteomes" id="UP000265354"/>
    </source>
</evidence>
<dbReference type="SUPFAM" id="SSF56112">
    <property type="entry name" value="Protein kinase-like (PK-like)"/>
    <property type="match status" value="1"/>
</dbReference>
<reference evidence="2 3" key="1">
    <citation type="submission" date="2018-07" db="EMBL/GenBank/DDBJ databases">
        <title>Whole Genome Shotgun Sequence of Streptomyces spongiicola strain 531S.</title>
        <authorList>
            <person name="Dohra H."/>
            <person name="Kodani S."/>
        </authorList>
    </citation>
    <scope>NUCLEOTIDE SEQUENCE [LARGE SCALE GENOMIC DNA]</scope>
    <source>
        <strain evidence="2 3">531S</strain>
    </source>
</reference>
<comment type="caution">
    <text evidence="2">The sequence shown here is derived from an EMBL/GenBank/DDBJ whole genome shotgun (WGS) entry which is preliminary data.</text>
</comment>
<gene>
    <name evidence="2" type="ORF">SSP531S_38090</name>
</gene>
<dbReference type="Gene3D" id="3.90.1200.10">
    <property type="match status" value="1"/>
</dbReference>
<dbReference type="Pfam" id="PF01636">
    <property type="entry name" value="APH"/>
    <property type="match status" value="1"/>
</dbReference>
<keyword evidence="2" id="KW-0808">Transferase</keyword>
<sequence>MQSDEEISGLLLESARRSGLDLRDGTATLDDTGWDFHVVRVLGRDGTPWILRRARRPGLAAAIEAESRVLGLLGPRLPVAVPQWAVAGPDLIAYPMLPGEPAASEDTRTRELHWRIDRANPPERYVDALAGLMAVLHRTELEELRGTGVPVRDPRAVREAFRTRLETGRAELGMHRSWWDTGLRWLADDRLWSPRCVFIHGDLHPGHTLVDEDGRLTGVLDWTDAEIGDPGQEFVEAARKFDPPTWDLLLKAYRDHGGPAWPGLREHVLNAIAFAPLALGVLGLERGQPRYVEMARERLGVAAG</sequence>
<dbReference type="GO" id="GO:0016740">
    <property type="term" value="F:transferase activity"/>
    <property type="evidence" value="ECO:0007669"/>
    <property type="project" value="UniProtKB-KW"/>
</dbReference>
<dbReference type="InterPro" id="IPR002575">
    <property type="entry name" value="Aminoglycoside_PTrfase"/>
</dbReference>
<dbReference type="PANTHER" id="PTHR21310:SF15">
    <property type="entry name" value="AMINOGLYCOSIDE PHOSPHOTRANSFERASE DOMAIN-CONTAINING PROTEIN"/>
    <property type="match status" value="1"/>
</dbReference>
<dbReference type="InterPro" id="IPR051678">
    <property type="entry name" value="AGP_Transferase"/>
</dbReference>
<dbReference type="EMBL" id="BGZL01000010">
    <property type="protein sequence ID" value="GBQ02350.1"/>
    <property type="molecule type" value="Genomic_DNA"/>
</dbReference>
<evidence type="ECO:0000259" key="1">
    <source>
        <dbReference type="Pfam" id="PF01636"/>
    </source>
</evidence>
<feature type="domain" description="Aminoglycoside phosphotransferase" evidence="1">
    <location>
        <begin position="30"/>
        <end position="267"/>
    </location>
</feature>
<evidence type="ECO:0000313" key="2">
    <source>
        <dbReference type="EMBL" id="GBQ02350.1"/>
    </source>
</evidence>
<name>A0A388T2Z3_9ACTN</name>
<dbReference type="AlphaFoldDB" id="A0A388T2Z3"/>
<dbReference type="Gene3D" id="3.30.200.20">
    <property type="entry name" value="Phosphorylase Kinase, domain 1"/>
    <property type="match status" value="1"/>
</dbReference>
<proteinExistence type="predicted"/>
<dbReference type="RefSeq" id="WP_116428141.1">
    <property type="nucleotide sequence ID" value="NZ_BGZL01000010.1"/>
</dbReference>
<dbReference type="Proteomes" id="UP000265354">
    <property type="component" value="Unassembled WGS sequence"/>
</dbReference>
<dbReference type="InterPro" id="IPR011009">
    <property type="entry name" value="Kinase-like_dom_sf"/>
</dbReference>
<organism evidence="2 3">
    <name type="scientific">Streptomyces spongiicola</name>
    <dbReference type="NCBI Taxonomy" id="1690221"/>
    <lineage>
        <taxon>Bacteria</taxon>
        <taxon>Bacillati</taxon>
        <taxon>Actinomycetota</taxon>
        <taxon>Actinomycetes</taxon>
        <taxon>Kitasatosporales</taxon>
        <taxon>Streptomycetaceae</taxon>
        <taxon>Streptomyces</taxon>
    </lineage>
</organism>
<dbReference type="PANTHER" id="PTHR21310">
    <property type="entry name" value="AMINOGLYCOSIDE PHOSPHOTRANSFERASE-RELATED-RELATED"/>
    <property type="match status" value="1"/>
</dbReference>
<dbReference type="CDD" id="cd05152">
    <property type="entry name" value="MPH2"/>
    <property type="match status" value="1"/>
</dbReference>